<dbReference type="NCBIfam" id="NF033849">
    <property type="entry name" value="ser_rich_anae_1"/>
    <property type="match status" value="1"/>
</dbReference>
<evidence type="ECO:0000313" key="3">
    <source>
        <dbReference type="Proteomes" id="UP000006919"/>
    </source>
</evidence>
<feature type="region of interest" description="Disordered" evidence="1">
    <location>
        <begin position="434"/>
        <end position="517"/>
    </location>
</feature>
<reference evidence="3" key="1">
    <citation type="journal article" date="2011" name="J. Bacteriol.">
        <title>Complete genome of the cellulolytic ruminal bacterium Ruminococcus albus 7.</title>
        <authorList>
            <person name="Suen G."/>
            <person name="Stevenson D.M."/>
            <person name="Bruce D.C."/>
            <person name="Chertkov O."/>
            <person name="Copeland A."/>
            <person name="Cheng J.F."/>
            <person name="Detter C."/>
            <person name="Detter J.C."/>
            <person name="Goodwin L.A."/>
            <person name="Han C.S."/>
            <person name="Hauser L.J."/>
            <person name="Ivanova N.N."/>
            <person name="Kyrpides N.C."/>
            <person name="Land M.L."/>
            <person name="Lapidus A."/>
            <person name="Lucas S."/>
            <person name="Ovchinnikova G."/>
            <person name="Pitluck S."/>
            <person name="Tapia R."/>
            <person name="Woyke T."/>
            <person name="Boyum J."/>
            <person name="Mead D."/>
            <person name="Weimer P.J."/>
        </authorList>
    </citation>
    <scope>NUCLEOTIDE SEQUENCE [LARGE SCALE GENOMIC DNA]</scope>
    <source>
        <strain evidence="3">ATCC 27210 / DSM 20455 / JCM 14654 / NCDO 2250 / 7</strain>
        <plasmid evidence="3">pRUMAL01</plasmid>
    </source>
</reference>
<feature type="compositionally biased region" description="Low complexity" evidence="1">
    <location>
        <begin position="817"/>
        <end position="839"/>
    </location>
</feature>
<dbReference type="InterPro" id="IPR053329">
    <property type="entry name" value="Merozoite_Surface_Assoc"/>
</dbReference>
<feature type="region of interest" description="Disordered" evidence="1">
    <location>
        <begin position="328"/>
        <end position="389"/>
    </location>
</feature>
<evidence type="ECO:0000256" key="1">
    <source>
        <dbReference type="SAM" id="MobiDB-lite"/>
    </source>
</evidence>
<name>E6UJB0_RUMA7</name>
<evidence type="ECO:0000313" key="2">
    <source>
        <dbReference type="EMBL" id="ADU23756.1"/>
    </source>
</evidence>
<dbReference type="Proteomes" id="UP000006919">
    <property type="component" value="Plasmid pRUMAL01"/>
</dbReference>
<feature type="compositionally biased region" description="Polar residues" evidence="1">
    <location>
        <begin position="592"/>
        <end position="604"/>
    </location>
</feature>
<geneLocation type="plasmid" evidence="2 3">
    <name>pRUMAL01</name>
</geneLocation>
<dbReference type="Gene3D" id="3.40.50.300">
    <property type="entry name" value="P-loop containing nucleotide triphosphate hydrolases"/>
    <property type="match status" value="1"/>
</dbReference>
<dbReference type="EMBL" id="CP002404">
    <property type="protein sequence ID" value="ADU23756.1"/>
    <property type="molecule type" value="Genomic_DNA"/>
</dbReference>
<dbReference type="PANTHER" id="PTHR39110:SF1">
    <property type="entry name" value="TRANSMEMBRANE PROTEIN"/>
    <property type="match status" value="1"/>
</dbReference>
<feature type="compositionally biased region" description="Polar residues" evidence="1">
    <location>
        <begin position="490"/>
        <end position="517"/>
    </location>
</feature>
<feature type="region of interest" description="Disordered" evidence="1">
    <location>
        <begin position="530"/>
        <end position="644"/>
    </location>
</feature>
<sequence length="1481" mass="160207">MALTVFDIKRILQPKISTMPSDDFRIIDSWVEVDENSSKSVPKRPIKYLCFKIEVINPGNGEKNTIYKALKFYRVKRLPKSSKESKTFMDMHSQVLAALYENEINFVTIIANIMDPPLGLLFLYGVQGVSKDLEEAKMIADTDYVSLGAALQGTYKVLHMSHIEQQETEWLRQKMFNMEYLTAVRGIPKANSLGVSVSKTTMDNKPQNPDGTGTLEEIILGMSDYEYVIQILSTPVKMDTLTAWSMANQMNMTEWNEQLQGTKSLNFSLSIPMMYMANTSNSKGWNQAYSDSSTLSHGTGQSFNTGYGENLSNGLSMNYGQAIGQSSGHSFSNTISNTESISQSVSHGQSLTHSVGESLGLSQGHTQGLTQGVSENFGHNTSNSLNHSISNNVSNSFGLSQNHGYSHGNSVNIGESINQSAGISEGYGASISQNSSHSLNHGSSINSSISQSQGFSQSQSYNQSLGQSSSMSNSISSGRSMNFGHGESWNEGQNFSHGNSLTSSEGQSYGHSANSGSSWNNSEGFSDGWSHGSSMNSGTSSGSSVSSGSSENSGLSNSVSNNVSLGIGPVNSSGGDGQNFSSSSGYSSSTSENLGHSTGYGTSDSNNYGHNNSFSNGGSFSQGENWGASSSLSQGMSTSEGLSFGHGGSINESYGFNSSQSQGITNGTSFSQSIGTGQSLSSTQGISNGWGQSYSYGESAGMGVSQSQNQGFSQSYGSGSSFSQGDSQSISESVGTSQSQSVGSGESWGLGQSEGFSESMGYSRSASDSVSQSVTNSISNSDSFGRSISQSQGYSQGISRGMSLGETSSQSYTQNVSQGASMSTGSSKSVSQGQSISESNGRSLGQSMGTSGAFATSTGGSMGLGPSISYGKSYQWLDQQVKDILEILNYENERLKNALKGNGAFYTDVYIACTSQDALAAAKALAKSSWQNDQALRMPIQVLDLESEEQRHLLYHFSAFSADITRTSVYGVSEYKYTTVLLPSELVAYTHPPRASEGGIYSDVNDVPKFAVPSMMQGEIYMGTILSAERWTINNGYKTPFDYRIDESMLMHGYFTGQSRSGKTVAAMRFIAELSRARRKQTGKRFRIVCMDPKSDWRSLARFVEPERFNFYSLGNPNFHPIHFNPCKIPYGVFPQKWVDGLIEIFCRAYGLLERGKQIMAETIFALYRKAGVFDALDDPNWKDVVPELSKKVTFKKIYKHMESCKIALDDSSNPKGRAGNDTRDAYSRILERLSCFGREYSIESKLFGEEDGMGIDDLIGDDDITVLESSGLESTFSNFIFGVITSGFYQYGKAQEGGYKAPDQYETILVIEEANKVLTGNDTAGTGGGSSLSLGGQSEFEEILDQSAGYGLFVIAITQKIADMPSSIMANAGLVFAGRLKRVEDINVVIRTIAREEKFEDRDIVKWFPRSPTGWFICQTSRGYDFLDAEPVLVNIAPLNFDPPTNDEIDEVLTRKKIDIMLRNNARNDALDHSQISVTV</sequence>
<dbReference type="RefSeq" id="WP_013483306.1">
    <property type="nucleotide sequence ID" value="NC_014824.1"/>
</dbReference>
<dbReference type="PANTHER" id="PTHR39110">
    <property type="entry name" value="TRANSMEMBRANE PROTEIN"/>
    <property type="match status" value="1"/>
</dbReference>
<dbReference type="OrthoDB" id="2087992at2"/>
<feature type="compositionally biased region" description="Low complexity" evidence="1">
    <location>
        <begin position="434"/>
        <end position="480"/>
    </location>
</feature>
<feature type="compositionally biased region" description="Low complexity" evidence="1">
    <location>
        <begin position="581"/>
        <end position="591"/>
    </location>
</feature>
<feature type="region of interest" description="Disordered" evidence="1">
    <location>
        <begin position="699"/>
        <end position="852"/>
    </location>
</feature>
<feature type="compositionally biased region" description="Low complexity" evidence="1">
    <location>
        <begin position="530"/>
        <end position="564"/>
    </location>
</feature>
<evidence type="ECO:0008006" key="4">
    <source>
        <dbReference type="Google" id="ProtNLM"/>
    </source>
</evidence>
<keyword evidence="2" id="KW-0614">Plasmid</keyword>
<feature type="compositionally biased region" description="Polar residues" evidence="1">
    <location>
        <begin position="805"/>
        <end position="816"/>
    </location>
</feature>
<protein>
    <recommendedName>
        <fullName evidence="4">ATP-binding protein</fullName>
    </recommendedName>
</protein>
<dbReference type="eggNOG" id="COG0433">
    <property type="taxonomic scope" value="Bacteria"/>
</dbReference>
<feature type="compositionally biased region" description="Low complexity" evidence="1">
    <location>
        <begin position="605"/>
        <end position="623"/>
    </location>
</feature>
<feature type="compositionally biased region" description="Polar residues" evidence="1">
    <location>
        <begin position="627"/>
        <end position="641"/>
    </location>
</feature>
<dbReference type="KEGG" id="ral:Rumal_3293"/>
<feature type="compositionally biased region" description="Low complexity" evidence="1">
    <location>
        <begin position="763"/>
        <end position="801"/>
    </location>
</feature>
<dbReference type="SUPFAM" id="SSF52540">
    <property type="entry name" value="P-loop containing nucleoside triphosphate hydrolases"/>
    <property type="match status" value="1"/>
</dbReference>
<dbReference type="InterPro" id="IPR027417">
    <property type="entry name" value="P-loop_NTPase"/>
</dbReference>
<dbReference type="eggNOG" id="COG5295">
    <property type="taxonomic scope" value="Bacteria"/>
</dbReference>
<accession>E6UJB0</accession>
<feature type="compositionally biased region" description="Low complexity" evidence="1">
    <location>
        <begin position="703"/>
        <end position="747"/>
    </location>
</feature>
<gene>
    <name evidence="2" type="ordered locus">Rumal_3293</name>
</gene>
<proteinExistence type="predicted"/>
<dbReference type="HOGENOM" id="CLU_263481_0_0_9"/>
<organism evidence="2 3">
    <name type="scientific">Ruminococcus albus (strain ATCC 27210 / DSM 20455 / JCM 14654 / NCDO 2250 / 7)</name>
    <dbReference type="NCBI Taxonomy" id="697329"/>
    <lineage>
        <taxon>Bacteria</taxon>
        <taxon>Bacillati</taxon>
        <taxon>Bacillota</taxon>
        <taxon>Clostridia</taxon>
        <taxon>Eubacteriales</taxon>
        <taxon>Oscillospiraceae</taxon>
        <taxon>Ruminococcus</taxon>
    </lineage>
</organism>